<reference evidence="8 9" key="1">
    <citation type="submission" date="2017-09" db="EMBL/GenBank/DDBJ databases">
        <authorList>
            <person name="Lee N."/>
            <person name="Cho B.-K."/>
        </authorList>
    </citation>
    <scope>NUCLEOTIDE SEQUENCE [LARGE SCALE GENOMIC DNA]</scope>
    <source>
        <strain evidence="8 9">ATCC 39115</strain>
    </source>
</reference>
<dbReference type="InterPro" id="IPR004839">
    <property type="entry name" value="Aminotransferase_I/II_large"/>
</dbReference>
<keyword evidence="2" id="KW-0663">Pyridoxal phosphate</keyword>
<dbReference type="InterPro" id="IPR000524">
    <property type="entry name" value="Tscrpt_reg_HTH_GntR"/>
</dbReference>
<sequence>MPGYSVSPGFGRTEATSRDPGRSINCHGYNGVVLPHSCATDSGCRMRPSSYKAVVHELAAAIRSGAIQAGTRLPTHRALARERRIALATATRVYAELAALGLVVGEPGRGTFVRVRSGYDGLEPSRALPVPRVADLSFNQPLAPGQGDRLRQALRTMAASGDAEALLRQHPPGGHRHDRAVVATYLLGRGIDTVPYNVLLTSGTQQALDIVLHTLVRPGDVLAVDALSYPGIKLLASAHDLDLAPVPVTTTGPDLDALDQLCRTRPVHAIYTIPTVHNPLGWVLDREQRDRLVALARSHNFLIIEDGTYAFLEPSPPPPLQALAPERTCYVAGLSKNVAPGLRFGFAVLPDHHVEAVTSGLRTAAWGAPGIVTALATGWITDGTVTRLEEERRRDAAARQDIARAALVGLDITAHPVSYIVWLGLEPHQRPDHVATVLAGKGILVSTADAFATGPHRPRALRLALATPPRDELGAVLRSLKDAVEAIPP</sequence>
<comment type="similarity">
    <text evidence="1">In the C-terminal section; belongs to the class-I pyridoxal-phosphate-dependent aminotransferase family.</text>
</comment>
<dbReference type="PANTHER" id="PTHR46577">
    <property type="entry name" value="HTH-TYPE TRANSCRIPTIONAL REGULATORY PROTEIN GABR"/>
    <property type="match status" value="1"/>
</dbReference>
<dbReference type="EMBL" id="CP023700">
    <property type="protein sequence ID" value="QEU83769.1"/>
    <property type="molecule type" value="Genomic_DNA"/>
</dbReference>
<dbReference type="Proteomes" id="UP000327143">
    <property type="component" value="Chromosome"/>
</dbReference>
<evidence type="ECO:0000259" key="7">
    <source>
        <dbReference type="PROSITE" id="PS50949"/>
    </source>
</evidence>
<dbReference type="InterPro" id="IPR036388">
    <property type="entry name" value="WH-like_DNA-bd_sf"/>
</dbReference>
<dbReference type="InterPro" id="IPR015421">
    <property type="entry name" value="PyrdxlP-dep_Trfase_major"/>
</dbReference>
<dbReference type="PROSITE" id="PS50949">
    <property type="entry name" value="HTH_GNTR"/>
    <property type="match status" value="1"/>
</dbReference>
<dbReference type="Pfam" id="PF00155">
    <property type="entry name" value="Aminotran_1_2"/>
    <property type="match status" value="1"/>
</dbReference>
<dbReference type="PANTHER" id="PTHR46577:SF1">
    <property type="entry name" value="HTH-TYPE TRANSCRIPTIONAL REGULATORY PROTEIN GABR"/>
    <property type="match status" value="1"/>
</dbReference>
<keyword evidence="8" id="KW-0808">Transferase</keyword>
<evidence type="ECO:0000256" key="6">
    <source>
        <dbReference type="SAM" id="MobiDB-lite"/>
    </source>
</evidence>
<evidence type="ECO:0000256" key="3">
    <source>
        <dbReference type="ARBA" id="ARBA00023015"/>
    </source>
</evidence>
<proteinExistence type="inferred from homology"/>
<evidence type="ECO:0000256" key="5">
    <source>
        <dbReference type="ARBA" id="ARBA00023163"/>
    </source>
</evidence>
<dbReference type="InterPro" id="IPR051446">
    <property type="entry name" value="HTH_trans_reg/aminotransferase"/>
</dbReference>
<keyword evidence="9" id="KW-1185">Reference proteome</keyword>
<organism evidence="8 9">
    <name type="scientific">Streptomyces viridosporus T7A</name>
    <dbReference type="NCBI Taxonomy" id="665577"/>
    <lineage>
        <taxon>Bacteria</taxon>
        <taxon>Bacillati</taxon>
        <taxon>Actinomycetota</taxon>
        <taxon>Actinomycetes</taxon>
        <taxon>Kitasatosporales</taxon>
        <taxon>Streptomycetaceae</taxon>
        <taxon>Streptomyces</taxon>
    </lineage>
</organism>
<dbReference type="SUPFAM" id="SSF53383">
    <property type="entry name" value="PLP-dependent transferases"/>
    <property type="match status" value="1"/>
</dbReference>
<feature type="domain" description="HTH gntR-type" evidence="7">
    <location>
        <begin position="48"/>
        <end position="116"/>
    </location>
</feature>
<dbReference type="InterPro" id="IPR036390">
    <property type="entry name" value="WH_DNA-bd_sf"/>
</dbReference>
<evidence type="ECO:0000256" key="2">
    <source>
        <dbReference type="ARBA" id="ARBA00022898"/>
    </source>
</evidence>
<dbReference type="GO" id="GO:0008483">
    <property type="term" value="F:transaminase activity"/>
    <property type="evidence" value="ECO:0007669"/>
    <property type="project" value="UniProtKB-KW"/>
</dbReference>
<dbReference type="Gene3D" id="1.10.10.10">
    <property type="entry name" value="Winged helix-like DNA-binding domain superfamily/Winged helix DNA-binding domain"/>
    <property type="match status" value="1"/>
</dbReference>
<dbReference type="Pfam" id="PF00392">
    <property type="entry name" value="GntR"/>
    <property type="match status" value="1"/>
</dbReference>
<feature type="region of interest" description="Disordered" evidence="6">
    <location>
        <begin position="1"/>
        <end position="21"/>
    </location>
</feature>
<evidence type="ECO:0000313" key="9">
    <source>
        <dbReference type="Proteomes" id="UP000327143"/>
    </source>
</evidence>
<dbReference type="CDD" id="cd00609">
    <property type="entry name" value="AAT_like"/>
    <property type="match status" value="1"/>
</dbReference>
<accession>A0ABX6AA20</accession>
<keyword evidence="5" id="KW-0804">Transcription</keyword>
<dbReference type="CDD" id="cd07377">
    <property type="entry name" value="WHTH_GntR"/>
    <property type="match status" value="1"/>
</dbReference>
<dbReference type="InterPro" id="IPR015424">
    <property type="entry name" value="PyrdxlP-dep_Trfase"/>
</dbReference>
<evidence type="ECO:0000256" key="1">
    <source>
        <dbReference type="ARBA" id="ARBA00005384"/>
    </source>
</evidence>
<dbReference type="SMART" id="SM00345">
    <property type="entry name" value="HTH_GNTR"/>
    <property type="match status" value="1"/>
</dbReference>
<keyword evidence="8" id="KW-0032">Aminotransferase</keyword>
<dbReference type="SUPFAM" id="SSF46785">
    <property type="entry name" value="Winged helix' DNA-binding domain"/>
    <property type="match status" value="1"/>
</dbReference>
<name>A0ABX6AA20_STRVD</name>
<keyword evidence="3" id="KW-0805">Transcription regulation</keyword>
<dbReference type="Gene3D" id="3.40.640.10">
    <property type="entry name" value="Type I PLP-dependent aspartate aminotransferase-like (Major domain)"/>
    <property type="match status" value="1"/>
</dbReference>
<gene>
    <name evidence="8" type="ORF">CP969_02930</name>
</gene>
<evidence type="ECO:0000256" key="4">
    <source>
        <dbReference type="ARBA" id="ARBA00023125"/>
    </source>
</evidence>
<protein>
    <submittedName>
        <fullName evidence="8">PLP-dependent aminotransferase family protein</fullName>
    </submittedName>
</protein>
<evidence type="ECO:0000313" key="8">
    <source>
        <dbReference type="EMBL" id="QEU83769.1"/>
    </source>
</evidence>
<keyword evidence="4" id="KW-0238">DNA-binding</keyword>